<dbReference type="RefSeq" id="WP_092739701.1">
    <property type="nucleotide sequence ID" value="NZ_FMZC01000001.1"/>
</dbReference>
<dbReference type="Pfam" id="PF13369">
    <property type="entry name" value="Transglut_core2"/>
    <property type="match status" value="1"/>
</dbReference>
<dbReference type="STRING" id="187868.SAMN05192589_101373"/>
<feature type="domain" description="Protein SirB1 N-terminal" evidence="3">
    <location>
        <begin position="142"/>
        <end position="296"/>
    </location>
</feature>
<evidence type="ECO:0000313" key="5">
    <source>
        <dbReference type="Proteomes" id="UP000198781"/>
    </source>
</evidence>
<reference evidence="4 5" key="1">
    <citation type="submission" date="2016-10" db="EMBL/GenBank/DDBJ databases">
        <authorList>
            <person name="de Groot N.N."/>
        </authorList>
    </citation>
    <scope>NUCLEOTIDE SEQUENCE [LARGE SCALE GENOMIC DNA]</scope>
    <source>
        <strain evidence="4 5">DSM 16619</strain>
    </source>
</reference>
<sequence>MSAKGAATCLRVGNAQGFAPASDKINMAEPEKRSRRGLHSGALRGSRCLATHSPRGDGEHVSSPSQAAQWQALEILLKRLASAIFFLALASMAHAQRLSQTVDENQKIIQKILEASEADIDLSKAKLVIDRMMDPSVDVDATLAQLDDMAQGIRKALPAGASKRRILDALRFHIYQPNEWNERRPFQYDLEDPFGRVIKNKLLSNYLRSRKGNCVSMPLLFIFLGQRLGLDLSLAAAPNHLFVQWRDSDGKLYNLETTSGAGFTRDAWLRQQSPMTDIALKSGIYLRPMSKKEAIVAMAETLMAFYEKQNEPYRHAEMAQFLLKYSPNDICALLNLFAATQEIRRQEFVKKYPIANDTPINERPRLLMLNDQLESIYDRAYGLGWRPLEISAKTGYGVNAKFQN</sequence>
<dbReference type="PANTHER" id="PTHR31350">
    <property type="entry name" value="SI:DKEY-261L7.2"/>
    <property type="match status" value="1"/>
</dbReference>
<dbReference type="Proteomes" id="UP000198781">
    <property type="component" value="Unassembled WGS sequence"/>
</dbReference>
<evidence type="ECO:0000259" key="3">
    <source>
        <dbReference type="Pfam" id="PF13369"/>
    </source>
</evidence>
<dbReference type="PANTHER" id="PTHR31350:SF21">
    <property type="entry name" value="F-BOX ONLY PROTEIN 21"/>
    <property type="match status" value="1"/>
</dbReference>
<name>A0A1G6JCB4_9BURK</name>
<evidence type="ECO:0000313" key="4">
    <source>
        <dbReference type="EMBL" id="SDC16522.1"/>
    </source>
</evidence>
<feature type="region of interest" description="Disordered" evidence="2">
    <location>
        <begin position="21"/>
        <end position="63"/>
    </location>
</feature>
<proteinExistence type="inferred from homology"/>
<dbReference type="AlphaFoldDB" id="A0A1G6JCB4"/>
<keyword evidence="5" id="KW-1185">Reference proteome</keyword>
<organism evidence="4 5">
    <name type="scientific">Paracidovorax valerianellae</name>
    <dbReference type="NCBI Taxonomy" id="187868"/>
    <lineage>
        <taxon>Bacteria</taxon>
        <taxon>Pseudomonadati</taxon>
        <taxon>Pseudomonadota</taxon>
        <taxon>Betaproteobacteria</taxon>
        <taxon>Burkholderiales</taxon>
        <taxon>Comamonadaceae</taxon>
        <taxon>Paracidovorax</taxon>
    </lineage>
</organism>
<evidence type="ECO:0000256" key="2">
    <source>
        <dbReference type="SAM" id="MobiDB-lite"/>
    </source>
</evidence>
<comment type="similarity">
    <text evidence="1">Belongs to the UPF0162 family.</text>
</comment>
<dbReference type="EMBL" id="FMZC01000001">
    <property type="protein sequence ID" value="SDC16522.1"/>
    <property type="molecule type" value="Genomic_DNA"/>
</dbReference>
<evidence type="ECO:0000256" key="1">
    <source>
        <dbReference type="ARBA" id="ARBA00007100"/>
    </source>
</evidence>
<dbReference type="InterPro" id="IPR032698">
    <property type="entry name" value="SirB1_N"/>
</dbReference>
<gene>
    <name evidence="4" type="ORF">SAMN05192589_101373</name>
</gene>
<dbReference type="OrthoDB" id="7605060at2"/>
<protein>
    <submittedName>
        <fullName evidence="4">Regulator of sirC expression, contains transglutaminase-like and TPR domains</fullName>
    </submittedName>
</protein>
<accession>A0A1G6JCB4</accession>